<organism evidence="1 2">
    <name type="scientific">Rhizophagus irregularis</name>
    <dbReference type="NCBI Taxonomy" id="588596"/>
    <lineage>
        <taxon>Eukaryota</taxon>
        <taxon>Fungi</taxon>
        <taxon>Fungi incertae sedis</taxon>
        <taxon>Mucoromycota</taxon>
        <taxon>Glomeromycotina</taxon>
        <taxon>Glomeromycetes</taxon>
        <taxon>Glomerales</taxon>
        <taxon>Glomeraceae</taxon>
        <taxon>Rhizophagus</taxon>
    </lineage>
</organism>
<dbReference type="VEuPathDB" id="FungiDB:FUN_020024"/>
<accession>A0A2I1HH97</accession>
<dbReference type="VEuPathDB" id="FungiDB:RhiirA1_465597"/>
<proteinExistence type="predicted"/>
<evidence type="ECO:0000313" key="1">
    <source>
        <dbReference type="EMBL" id="PKY58256.1"/>
    </source>
</evidence>
<protein>
    <recommendedName>
        <fullName evidence="3">Protein kinase domain-containing protein</fullName>
    </recommendedName>
</protein>
<reference evidence="1 2" key="1">
    <citation type="submission" date="2015-10" db="EMBL/GenBank/DDBJ databases">
        <title>Genome analyses suggest a sexual origin of heterokaryosis in a supposedly ancient asexual fungus.</title>
        <authorList>
            <person name="Ropars J."/>
            <person name="Sedzielewska K."/>
            <person name="Noel J."/>
            <person name="Charron P."/>
            <person name="Farinelli L."/>
            <person name="Marton T."/>
            <person name="Kruger M."/>
            <person name="Pelin A."/>
            <person name="Brachmann A."/>
            <person name="Corradi N."/>
        </authorList>
    </citation>
    <scope>NUCLEOTIDE SEQUENCE [LARGE SCALE GENOMIC DNA]</scope>
    <source>
        <strain evidence="1 2">A4</strain>
    </source>
</reference>
<dbReference type="AlphaFoldDB" id="A0A2I1HH97"/>
<keyword evidence="2" id="KW-1185">Reference proteome</keyword>
<dbReference type="EMBL" id="LLXI01002922">
    <property type="protein sequence ID" value="PKY58256.1"/>
    <property type="molecule type" value="Genomic_DNA"/>
</dbReference>
<gene>
    <name evidence="1" type="ORF">RhiirA4_480014</name>
</gene>
<name>A0A2I1HH97_9GLOM</name>
<evidence type="ECO:0000313" key="2">
    <source>
        <dbReference type="Proteomes" id="UP000234323"/>
    </source>
</evidence>
<dbReference type="Proteomes" id="UP000234323">
    <property type="component" value="Unassembled WGS sequence"/>
</dbReference>
<evidence type="ECO:0008006" key="3">
    <source>
        <dbReference type="Google" id="ProtNLM"/>
    </source>
</evidence>
<sequence length="198" mass="23138">MEYASNCDLRTIIGILPYIAPEILSTNLDKPYPYSKAKLEYIYNNLNTNNYIIDDPLDFEDNSYSSSEMMNGSLKIYNVNIPSLLDSDEESDSHEEDFIIKPFLLLEEGIKAHNEEKYDNAWECLVAQSEIENLKAKYWKTYCYLYNGINEYYEKYIRNAADLELYIHGKFGIEKNPGEGNHFKARDLVMELEINVFD</sequence>
<comment type="caution">
    <text evidence="1">The sequence shown here is derived from an EMBL/GenBank/DDBJ whole genome shotgun (WGS) entry which is preliminary data.</text>
</comment>